<gene>
    <name evidence="1" type="ORF">SARC_16616</name>
</gene>
<protein>
    <submittedName>
        <fullName evidence="1">Uncharacterized protein</fullName>
    </submittedName>
</protein>
<dbReference type="GeneID" id="25917120"/>
<evidence type="ECO:0000313" key="2">
    <source>
        <dbReference type="Proteomes" id="UP000054560"/>
    </source>
</evidence>
<evidence type="ECO:0000313" key="1">
    <source>
        <dbReference type="EMBL" id="KNC70853.1"/>
    </source>
</evidence>
<dbReference type="RefSeq" id="XP_014144755.1">
    <property type="nucleotide sequence ID" value="XM_014289280.1"/>
</dbReference>
<dbReference type="AlphaFoldDB" id="A0A0L0F3U8"/>
<name>A0A0L0F3U8_9EUKA</name>
<keyword evidence="2" id="KW-1185">Reference proteome</keyword>
<accession>A0A0L0F3U8</accession>
<dbReference type="Proteomes" id="UP000054560">
    <property type="component" value="Unassembled WGS sequence"/>
</dbReference>
<feature type="non-terminal residue" evidence="1">
    <location>
        <position position="49"/>
    </location>
</feature>
<feature type="non-terminal residue" evidence="1">
    <location>
        <position position="1"/>
    </location>
</feature>
<reference evidence="1 2" key="1">
    <citation type="submission" date="2011-02" db="EMBL/GenBank/DDBJ databases">
        <title>The Genome Sequence of Sphaeroforma arctica JP610.</title>
        <authorList>
            <consortium name="The Broad Institute Genome Sequencing Platform"/>
            <person name="Russ C."/>
            <person name="Cuomo C."/>
            <person name="Young S.K."/>
            <person name="Zeng Q."/>
            <person name="Gargeya S."/>
            <person name="Alvarado L."/>
            <person name="Berlin A."/>
            <person name="Chapman S.B."/>
            <person name="Chen Z."/>
            <person name="Freedman E."/>
            <person name="Gellesch M."/>
            <person name="Goldberg J."/>
            <person name="Griggs A."/>
            <person name="Gujja S."/>
            <person name="Heilman E."/>
            <person name="Heiman D."/>
            <person name="Howarth C."/>
            <person name="Mehta T."/>
            <person name="Neiman D."/>
            <person name="Pearson M."/>
            <person name="Roberts A."/>
            <person name="Saif S."/>
            <person name="Shea T."/>
            <person name="Shenoy N."/>
            <person name="Sisk P."/>
            <person name="Stolte C."/>
            <person name="Sykes S."/>
            <person name="White J."/>
            <person name="Yandava C."/>
            <person name="Burger G."/>
            <person name="Gray M.W."/>
            <person name="Holland P.W.H."/>
            <person name="King N."/>
            <person name="Lang F.B.F."/>
            <person name="Roger A.J."/>
            <person name="Ruiz-Trillo I."/>
            <person name="Haas B."/>
            <person name="Nusbaum C."/>
            <person name="Birren B."/>
        </authorList>
    </citation>
    <scope>NUCLEOTIDE SEQUENCE [LARGE SCALE GENOMIC DNA]</scope>
    <source>
        <strain evidence="1 2">JP610</strain>
    </source>
</reference>
<proteinExistence type="predicted"/>
<sequence length="49" mass="5744">DLLGLAKRALSWAFWRPTSSSHTCPGDRVYCCVRRPMRLWTKSCDESWL</sequence>
<organism evidence="1 2">
    <name type="scientific">Sphaeroforma arctica JP610</name>
    <dbReference type="NCBI Taxonomy" id="667725"/>
    <lineage>
        <taxon>Eukaryota</taxon>
        <taxon>Ichthyosporea</taxon>
        <taxon>Ichthyophonida</taxon>
        <taxon>Sphaeroforma</taxon>
    </lineage>
</organism>
<dbReference type="EMBL" id="KQ250103">
    <property type="protein sequence ID" value="KNC70853.1"/>
    <property type="molecule type" value="Genomic_DNA"/>
</dbReference>